<dbReference type="PANTHER" id="PTHR21485:SF3">
    <property type="entry name" value="N-ACYLNEURAMINATE CYTIDYLYLTRANSFERASE"/>
    <property type="match status" value="1"/>
</dbReference>
<dbReference type="InterPro" id="IPR050793">
    <property type="entry name" value="CMP-NeuNAc_synthase"/>
</dbReference>
<dbReference type="CDD" id="cd02513">
    <property type="entry name" value="CMP-NeuAc_Synthase"/>
    <property type="match status" value="1"/>
</dbReference>
<proteinExistence type="predicted"/>
<comment type="caution">
    <text evidence="1">The sequence shown here is derived from an EMBL/GenBank/DDBJ whole genome shotgun (WGS) entry which is preliminary data.</text>
</comment>
<name>A0ABP9BJ64_9MICC</name>
<reference evidence="2" key="1">
    <citation type="journal article" date="2019" name="Int. J. Syst. Evol. Microbiol.">
        <title>The Global Catalogue of Microorganisms (GCM) 10K type strain sequencing project: providing services to taxonomists for standard genome sequencing and annotation.</title>
        <authorList>
            <consortium name="The Broad Institute Genomics Platform"/>
            <consortium name="The Broad Institute Genome Sequencing Center for Infectious Disease"/>
            <person name="Wu L."/>
            <person name="Ma J."/>
        </authorList>
    </citation>
    <scope>NUCLEOTIDE SEQUENCE [LARGE SCALE GENOMIC DNA]</scope>
    <source>
        <strain evidence="2">JCM 18541</strain>
    </source>
</reference>
<dbReference type="PANTHER" id="PTHR21485">
    <property type="entry name" value="HAD SUPERFAMILY MEMBERS CMAS AND KDSC"/>
    <property type="match status" value="1"/>
</dbReference>
<dbReference type="InterPro" id="IPR003329">
    <property type="entry name" value="Cytidylyl_trans"/>
</dbReference>
<dbReference type="RefSeq" id="WP_345446126.1">
    <property type="nucleotide sequence ID" value="NZ_BAABKP010000002.1"/>
</dbReference>
<sequence>MRVLCVIPVRGGSKGIPRKNIKPIAGKPLVAWTIEQALAAQTALAGEHTVDVLVSTDDAEIAEVARAHGAQVPFMRPTHLAEDTTATEPVVEHAIEFYTAAGQRPDAVMLLQATSPVRLPGTLERAIRQFSVSGSDSMVGVIPIGPFIWTATEPPTAQYEVMARPRRQELTRETFRYRENGSMYITKTELYETLHNRLGGAIELFMLDEVEGVDIDAMIDFTVAEHQLKQTFSTEENEG</sequence>
<keyword evidence="1" id="KW-0548">Nucleotidyltransferase</keyword>
<dbReference type="SUPFAM" id="SSF53448">
    <property type="entry name" value="Nucleotide-diphospho-sugar transferases"/>
    <property type="match status" value="1"/>
</dbReference>
<gene>
    <name evidence="1" type="ORF">GCM10023352_14750</name>
</gene>
<evidence type="ECO:0000313" key="2">
    <source>
        <dbReference type="Proteomes" id="UP001500187"/>
    </source>
</evidence>
<organism evidence="1 2">
    <name type="scientific">Rothia endophytica</name>
    <dbReference type="NCBI Taxonomy" id="1324766"/>
    <lineage>
        <taxon>Bacteria</taxon>
        <taxon>Bacillati</taxon>
        <taxon>Actinomycetota</taxon>
        <taxon>Actinomycetes</taxon>
        <taxon>Micrococcales</taxon>
        <taxon>Micrococcaceae</taxon>
        <taxon>Rothia</taxon>
    </lineage>
</organism>
<dbReference type="InterPro" id="IPR029044">
    <property type="entry name" value="Nucleotide-diphossugar_trans"/>
</dbReference>
<dbReference type="Pfam" id="PF02348">
    <property type="entry name" value="CTP_transf_3"/>
    <property type="match status" value="1"/>
</dbReference>
<accession>A0ABP9BJ64</accession>
<dbReference type="GO" id="GO:0016779">
    <property type="term" value="F:nucleotidyltransferase activity"/>
    <property type="evidence" value="ECO:0007669"/>
    <property type="project" value="UniProtKB-KW"/>
</dbReference>
<dbReference type="Gene3D" id="3.90.550.10">
    <property type="entry name" value="Spore Coat Polysaccharide Biosynthesis Protein SpsA, Chain A"/>
    <property type="match status" value="1"/>
</dbReference>
<dbReference type="EMBL" id="BAABKP010000002">
    <property type="protein sequence ID" value="GAA4796391.1"/>
    <property type="molecule type" value="Genomic_DNA"/>
</dbReference>
<evidence type="ECO:0000313" key="1">
    <source>
        <dbReference type="EMBL" id="GAA4796391.1"/>
    </source>
</evidence>
<keyword evidence="2" id="KW-1185">Reference proteome</keyword>
<dbReference type="Proteomes" id="UP001500187">
    <property type="component" value="Unassembled WGS sequence"/>
</dbReference>
<protein>
    <submittedName>
        <fullName evidence="1">Acylneuraminate cytidylyltransferase family protein</fullName>
    </submittedName>
</protein>
<keyword evidence="1" id="KW-0808">Transferase</keyword>